<evidence type="ECO:0000313" key="2">
    <source>
        <dbReference type="Proteomes" id="UP001432075"/>
    </source>
</evidence>
<name>A0ABZ1RMK5_9ACTN</name>
<dbReference type="EMBL" id="CP108057">
    <property type="protein sequence ID" value="WUO47723.1"/>
    <property type="molecule type" value="Genomic_DNA"/>
</dbReference>
<reference evidence="1" key="1">
    <citation type="submission" date="2022-10" db="EMBL/GenBank/DDBJ databases">
        <title>The complete genomes of actinobacterial strains from the NBC collection.</title>
        <authorList>
            <person name="Joergensen T.S."/>
            <person name="Alvarez Arevalo M."/>
            <person name="Sterndorff E.B."/>
            <person name="Faurdal D."/>
            <person name="Vuksanovic O."/>
            <person name="Mourched A.-S."/>
            <person name="Charusanti P."/>
            <person name="Shaw S."/>
            <person name="Blin K."/>
            <person name="Weber T."/>
        </authorList>
    </citation>
    <scope>NUCLEOTIDE SEQUENCE</scope>
    <source>
        <strain evidence="1">NBC_00283</strain>
    </source>
</reference>
<dbReference type="RefSeq" id="WP_328776253.1">
    <property type="nucleotide sequence ID" value="NZ_CP108057.1"/>
</dbReference>
<protein>
    <submittedName>
        <fullName evidence="1">Uncharacterized protein</fullName>
    </submittedName>
</protein>
<accession>A0ABZ1RMK5</accession>
<organism evidence="1 2">
    <name type="scientific">Streptomyces goshikiensis</name>
    <dbReference type="NCBI Taxonomy" id="1942"/>
    <lineage>
        <taxon>Bacteria</taxon>
        <taxon>Bacillati</taxon>
        <taxon>Actinomycetota</taxon>
        <taxon>Actinomycetes</taxon>
        <taxon>Kitasatosporales</taxon>
        <taxon>Streptomycetaceae</taxon>
        <taxon>Streptomyces</taxon>
    </lineage>
</organism>
<dbReference type="Proteomes" id="UP001432075">
    <property type="component" value="Chromosome"/>
</dbReference>
<keyword evidence="2" id="KW-1185">Reference proteome</keyword>
<evidence type="ECO:0000313" key="1">
    <source>
        <dbReference type="EMBL" id="WUO47723.1"/>
    </source>
</evidence>
<gene>
    <name evidence="1" type="ORF">OHU17_18700</name>
</gene>
<proteinExistence type="predicted"/>
<sequence>MTKKLAAAIQRDNELENAGMHSDDRKTCWSHQSWAVDCENDPFHTQPSVHHYPRPA</sequence>